<evidence type="ECO:0000256" key="9">
    <source>
        <dbReference type="RuleBase" id="RU004208"/>
    </source>
</evidence>
<dbReference type="PROSITE" id="PS00194">
    <property type="entry name" value="THIOREDOXIN_1"/>
    <property type="match status" value="2"/>
</dbReference>
<dbReference type="CDD" id="cd00238">
    <property type="entry name" value="ERp29c"/>
    <property type="match status" value="1"/>
</dbReference>
<evidence type="ECO:0000256" key="8">
    <source>
        <dbReference type="ARBA" id="ARBA00023284"/>
    </source>
</evidence>
<keyword evidence="7" id="KW-0413">Isomerase</keyword>
<feature type="domain" description="Thioredoxin" evidence="10">
    <location>
        <begin position="213"/>
        <end position="329"/>
    </location>
</feature>
<dbReference type="GO" id="GO:0006457">
    <property type="term" value="P:protein folding"/>
    <property type="evidence" value="ECO:0007669"/>
    <property type="project" value="TreeGrafter"/>
</dbReference>
<dbReference type="PANTHER" id="PTHR45672:SF11">
    <property type="entry name" value="PROTEIN DISULFIDE-ISOMERASE C17H9.14C"/>
    <property type="match status" value="1"/>
</dbReference>
<evidence type="ECO:0000256" key="7">
    <source>
        <dbReference type="ARBA" id="ARBA00023235"/>
    </source>
</evidence>
<dbReference type="FunFam" id="3.40.30.10:FF:000032">
    <property type="entry name" value="Protein disulfide-isomerase A6 homolog"/>
    <property type="match status" value="1"/>
</dbReference>
<evidence type="ECO:0000256" key="5">
    <source>
        <dbReference type="ARBA" id="ARBA00022737"/>
    </source>
</evidence>
<dbReference type="SUPFAM" id="SSF47933">
    <property type="entry name" value="ERP29 C domain-like"/>
    <property type="match status" value="1"/>
</dbReference>
<evidence type="ECO:0000256" key="3">
    <source>
        <dbReference type="ARBA" id="ARBA00012723"/>
    </source>
</evidence>
<dbReference type="SUPFAM" id="SSF52833">
    <property type="entry name" value="Thioredoxin-like"/>
    <property type="match status" value="2"/>
</dbReference>
<evidence type="ECO:0000256" key="4">
    <source>
        <dbReference type="ARBA" id="ARBA00022729"/>
    </source>
</evidence>
<keyword evidence="5" id="KW-0677">Repeat</keyword>
<dbReference type="GO" id="GO:0003756">
    <property type="term" value="F:protein disulfide isomerase activity"/>
    <property type="evidence" value="ECO:0007669"/>
    <property type="project" value="UniProtKB-EC"/>
</dbReference>
<sequence length="442" mass="48904">MSFLKKLFFFLIAANAAFLGYDLYLGGHVAYDLVDNVKQLNQEKLNYYFNELKSPEKLAGHVNNAFGQLKDINSLDDILQLVRRSTSLPKSSIVTYDGNVVVLTDDNFHTVIDGSKPALVEFYAPWCGHCKKLAPTYAQLGDAFAHQKDNVIIAKFNADEHRNTGAVYGVKGFPTLKWFPKGVKNPEEVEQYQGGRDLSSLASFVQEKSGVAPRIKAKKSDVVELTTKNFHQVALNPKQNVLVEFYASWCGHCKNLAPIYETIATAYSGVENCVVAKIDADKERDIGAEFDISGYPTIKFFPAGESEPIAYEGGRNEAGFIEFLNKHCNAQRAVGGGLLPAAGRIGHLDEKAIEFIKNPAAREQIQKEVADAVKDHASRHAKYYAKVMEKVISNGEDFLQKEKARLAKVSGSDDVTSAKADDFNIRKNILSAFDKKATPVEH</sequence>
<dbReference type="CDD" id="cd02998">
    <property type="entry name" value="PDI_a_ERp38"/>
    <property type="match status" value="2"/>
</dbReference>
<comment type="caution">
    <text evidence="11">The sequence shown here is derived from an EMBL/GenBank/DDBJ whole genome shotgun (WGS) entry which is preliminary data.</text>
</comment>
<evidence type="ECO:0000256" key="1">
    <source>
        <dbReference type="ARBA" id="ARBA00001182"/>
    </source>
</evidence>
<dbReference type="EMBL" id="JAANQT010001535">
    <property type="protein sequence ID" value="KAG1304787.1"/>
    <property type="molecule type" value="Genomic_DNA"/>
</dbReference>
<keyword evidence="6" id="KW-1015">Disulfide bond</keyword>
<dbReference type="PRINTS" id="PR00421">
    <property type="entry name" value="THIOREDOXIN"/>
</dbReference>
<dbReference type="Gene3D" id="3.40.30.10">
    <property type="entry name" value="Glutaredoxin"/>
    <property type="match status" value="2"/>
</dbReference>
<evidence type="ECO:0000256" key="6">
    <source>
        <dbReference type="ARBA" id="ARBA00023157"/>
    </source>
</evidence>
<dbReference type="AlphaFoldDB" id="A0A9P6X461"/>
<dbReference type="NCBIfam" id="TIGR01126">
    <property type="entry name" value="pdi_dom"/>
    <property type="match status" value="2"/>
</dbReference>
<dbReference type="InterPro" id="IPR013766">
    <property type="entry name" value="Thioredoxin_domain"/>
</dbReference>
<evidence type="ECO:0000313" key="11">
    <source>
        <dbReference type="EMBL" id="KAG1304787.1"/>
    </source>
</evidence>
<dbReference type="Gene3D" id="1.20.1150.12">
    <property type="entry name" value="Endoplasmic reticulum resident protein 29, C-terminal domain"/>
    <property type="match status" value="1"/>
</dbReference>
<keyword evidence="12" id="KW-1185">Reference proteome</keyword>
<evidence type="ECO:0000313" key="12">
    <source>
        <dbReference type="Proteomes" id="UP000716291"/>
    </source>
</evidence>
<comment type="similarity">
    <text evidence="2 9">Belongs to the protein disulfide isomerase family.</text>
</comment>
<keyword evidence="4" id="KW-0732">Signal</keyword>
<accession>A0A9P6X461</accession>
<feature type="domain" description="Thioredoxin" evidence="10">
    <location>
        <begin position="82"/>
        <end position="210"/>
    </location>
</feature>
<protein>
    <recommendedName>
        <fullName evidence="3">protein disulfide-isomerase</fullName>
        <ecNumber evidence="3">5.3.4.1</ecNumber>
    </recommendedName>
</protein>
<reference evidence="11" key="1">
    <citation type="journal article" date="2020" name="Microb. Genom.">
        <title>Genetic diversity of clinical and environmental Mucorales isolates obtained from an investigation of mucormycosis cases among solid organ transplant recipients.</title>
        <authorList>
            <person name="Nguyen M.H."/>
            <person name="Kaul D."/>
            <person name="Muto C."/>
            <person name="Cheng S.J."/>
            <person name="Richter R.A."/>
            <person name="Bruno V.M."/>
            <person name="Liu G."/>
            <person name="Beyhan S."/>
            <person name="Sundermann A.J."/>
            <person name="Mounaud S."/>
            <person name="Pasculle A.W."/>
            <person name="Nierman W.C."/>
            <person name="Driscoll E."/>
            <person name="Cumbie R."/>
            <person name="Clancy C.J."/>
            <person name="Dupont C.L."/>
        </authorList>
    </citation>
    <scope>NUCLEOTIDE SEQUENCE</scope>
    <source>
        <strain evidence="11">GL11</strain>
    </source>
</reference>
<dbReference type="GO" id="GO:0005783">
    <property type="term" value="C:endoplasmic reticulum"/>
    <property type="evidence" value="ECO:0007669"/>
    <property type="project" value="InterPro"/>
</dbReference>
<dbReference type="Pfam" id="PF00085">
    <property type="entry name" value="Thioredoxin"/>
    <property type="match status" value="2"/>
</dbReference>
<organism evidence="11 12">
    <name type="scientific">Rhizopus oryzae</name>
    <name type="common">Mucormycosis agent</name>
    <name type="synonym">Rhizopus arrhizus var. delemar</name>
    <dbReference type="NCBI Taxonomy" id="64495"/>
    <lineage>
        <taxon>Eukaryota</taxon>
        <taxon>Fungi</taxon>
        <taxon>Fungi incertae sedis</taxon>
        <taxon>Mucoromycota</taxon>
        <taxon>Mucoromycotina</taxon>
        <taxon>Mucoromycetes</taxon>
        <taxon>Mucorales</taxon>
        <taxon>Mucorineae</taxon>
        <taxon>Rhizopodaceae</taxon>
        <taxon>Rhizopus</taxon>
    </lineage>
</organism>
<dbReference type="PROSITE" id="PS51352">
    <property type="entry name" value="THIOREDOXIN_2"/>
    <property type="match status" value="2"/>
</dbReference>
<dbReference type="InterPro" id="IPR005788">
    <property type="entry name" value="PDI_thioredoxin-like_dom"/>
</dbReference>
<dbReference type="InterPro" id="IPR011679">
    <property type="entry name" value="ERp29_C"/>
</dbReference>
<dbReference type="Proteomes" id="UP000716291">
    <property type="component" value="Unassembled WGS sequence"/>
</dbReference>
<keyword evidence="8" id="KW-0676">Redox-active center</keyword>
<comment type="catalytic activity">
    <reaction evidence="1">
        <text>Catalyzes the rearrangement of -S-S- bonds in proteins.</text>
        <dbReference type="EC" id="5.3.4.1"/>
    </reaction>
</comment>
<dbReference type="EC" id="5.3.4.1" evidence="3"/>
<name>A0A9P6X461_RHIOR</name>
<gene>
    <name evidence="11" type="ORF">G6F64_008911</name>
</gene>
<evidence type="ECO:0000259" key="10">
    <source>
        <dbReference type="PROSITE" id="PS51352"/>
    </source>
</evidence>
<proteinExistence type="inferred from homology"/>
<dbReference type="InterPro" id="IPR036356">
    <property type="entry name" value="ERp29_C_sf"/>
</dbReference>
<dbReference type="InterPro" id="IPR036249">
    <property type="entry name" value="Thioredoxin-like_sf"/>
</dbReference>
<dbReference type="InterPro" id="IPR017937">
    <property type="entry name" value="Thioredoxin_CS"/>
</dbReference>
<dbReference type="Pfam" id="PF07749">
    <property type="entry name" value="ERp29"/>
    <property type="match status" value="1"/>
</dbReference>
<dbReference type="OrthoDB" id="10264505at2759"/>
<dbReference type="PANTHER" id="PTHR45672">
    <property type="entry name" value="PROTEIN DISULFIDE-ISOMERASE C17H9.14C-RELATED"/>
    <property type="match status" value="1"/>
</dbReference>
<dbReference type="InterPro" id="IPR051063">
    <property type="entry name" value="PDI"/>
</dbReference>
<evidence type="ECO:0000256" key="2">
    <source>
        <dbReference type="ARBA" id="ARBA00006347"/>
    </source>
</evidence>